<name>A0ABD3JV04_EUCGL</name>
<dbReference type="Pfam" id="PF02365">
    <property type="entry name" value="NAM"/>
    <property type="match status" value="1"/>
</dbReference>
<keyword evidence="3" id="KW-0238">DNA-binding</keyword>
<evidence type="ECO:0000256" key="2">
    <source>
        <dbReference type="ARBA" id="ARBA00023015"/>
    </source>
</evidence>
<feature type="domain" description="NAC" evidence="6">
    <location>
        <begin position="10"/>
        <end position="167"/>
    </location>
</feature>
<proteinExistence type="predicted"/>
<evidence type="ECO:0000256" key="3">
    <source>
        <dbReference type="ARBA" id="ARBA00023125"/>
    </source>
</evidence>
<evidence type="ECO:0000256" key="5">
    <source>
        <dbReference type="ARBA" id="ARBA00023242"/>
    </source>
</evidence>
<organism evidence="7 8">
    <name type="scientific">Eucalyptus globulus</name>
    <name type="common">Tasmanian blue gum</name>
    <dbReference type="NCBI Taxonomy" id="34317"/>
    <lineage>
        <taxon>Eukaryota</taxon>
        <taxon>Viridiplantae</taxon>
        <taxon>Streptophyta</taxon>
        <taxon>Embryophyta</taxon>
        <taxon>Tracheophyta</taxon>
        <taxon>Spermatophyta</taxon>
        <taxon>Magnoliopsida</taxon>
        <taxon>eudicotyledons</taxon>
        <taxon>Gunneridae</taxon>
        <taxon>Pentapetalae</taxon>
        <taxon>rosids</taxon>
        <taxon>malvids</taxon>
        <taxon>Myrtales</taxon>
        <taxon>Myrtaceae</taxon>
        <taxon>Myrtoideae</taxon>
        <taxon>Eucalypteae</taxon>
        <taxon>Eucalyptus</taxon>
    </lineage>
</organism>
<dbReference type="InterPro" id="IPR003441">
    <property type="entry name" value="NAC-dom"/>
</dbReference>
<evidence type="ECO:0000259" key="6">
    <source>
        <dbReference type="PROSITE" id="PS51005"/>
    </source>
</evidence>
<comment type="subcellular location">
    <subcellularLocation>
        <location evidence="1">Nucleus</location>
    </subcellularLocation>
</comment>
<keyword evidence="2" id="KW-0805">Transcription regulation</keyword>
<evidence type="ECO:0000256" key="4">
    <source>
        <dbReference type="ARBA" id="ARBA00023163"/>
    </source>
</evidence>
<keyword evidence="8" id="KW-1185">Reference proteome</keyword>
<reference evidence="7 8" key="1">
    <citation type="submission" date="2024-11" db="EMBL/GenBank/DDBJ databases">
        <title>Chromosome-level genome assembly of Eucalyptus globulus Labill. provides insights into its genome evolution.</title>
        <authorList>
            <person name="Li X."/>
        </authorList>
    </citation>
    <scope>NUCLEOTIDE SEQUENCE [LARGE SCALE GENOMIC DNA]</scope>
    <source>
        <strain evidence="7">CL2024</strain>
        <tissue evidence="7">Fresh tender leaves</tissue>
    </source>
</reference>
<sequence>MATVIIPENLPVGYRFHPTDEELVDHYLKLKVLGFIDNICIIPEVDICKWEQRELAQRFKEQSVISSDDKVQEWWFFCPQMQRIQRSTCLGYWKKTGVDRTIKARDKNREIGTKKTLVFHKGRSSQGIKTNWIVHAYHLLTDNLDELFPHCMQSLTKNYVLCHLRHKGNEKSDISSIQLKGGAINLIHLDSDLHQPEHSNSFPEPWIQAVGNSSINSIDLDSDLHNLNMMGNSPIGLVNLNSDLHQREHNNSIEDSWIQAEGNSPISSVDLQSDLHQPEHENSFSEPSIQAGVNSARKHSFQQDYRVHAISLIFPQTTFQSEKFQPYFNELTHIRSPPFADFSVDNGVAITDESNQLQFDYFDSDQMQTQYGPLCSSDEVLAVLMKGRRTQTIKSPHGVIPLDEKKGFIENKFNGLHVSSPQHLEPPAKPDIARTYSTDEESRVEKVEKLELAARIIKPECVTLDELEAKAKVEKRREHSAASKLSQNNHNRGIEQAIEKSNSMPYLSGTITNCIKISLVPTLVSRVVDRPA</sequence>
<protein>
    <recommendedName>
        <fullName evidence="6">NAC domain-containing protein</fullName>
    </recommendedName>
</protein>
<dbReference type="PANTHER" id="PTHR31989">
    <property type="entry name" value="NAC DOMAIN-CONTAINING PROTEIN 82-RELATED"/>
    <property type="match status" value="1"/>
</dbReference>
<dbReference type="AlphaFoldDB" id="A0ABD3JV04"/>
<dbReference type="Gene3D" id="2.170.150.80">
    <property type="entry name" value="NAC domain"/>
    <property type="match status" value="1"/>
</dbReference>
<evidence type="ECO:0000256" key="1">
    <source>
        <dbReference type="ARBA" id="ARBA00004123"/>
    </source>
</evidence>
<evidence type="ECO:0000313" key="8">
    <source>
        <dbReference type="Proteomes" id="UP001634007"/>
    </source>
</evidence>
<gene>
    <name evidence="7" type="ORF">ACJRO7_027153</name>
</gene>
<keyword evidence="5" id="KW-0539">Nucleus</keyword>
<dbReference type="Proteomes" id="UP001634007">
    <property type="component" value="Unassembled WGS sequence"/>
</dbReference>
<accession>A0ABD3JV04</accession>
<dbReference type="GO" id="GO:0003677">
    <property type="term" value="F:DNA binding"/>
    <property type="evidence" value="ECO:0007669"/>
    <property type="project" value="UniProtKB-KW"/>
</dbReference>
<dbReference type="SUPFAM" id="SSF101941">
    <property type="entry name" value="NAC domain"/>
    <property type="match status" value="1"/>
</dbReference>
<dbReference type="EMBL" id="JBJKBG010000007">
    <property type="protein sequence ID" value="KAL3730104.1"/>
    <property type="molecule type" value="Genomic_DNA"/>
</dbReference>
<comment type="caution">
    <text evidence="7">The sequence shown here is derived from an EMBL/GenBank/DDBJ whole genome shotgun (WGS) entry which is preliminary data.</text>
</comment>
<keyword evidence="4" id="KW-0804">Transcription</keyword>
<evidence type="ECO:0000313" key="7">
    <source>
        <dbReference type="EMBL" id="KAL3730104.1"/>
    </source>
</evidence>
<dbReference type="InterPro" id="IPR036093">
    <property type="entry name" value="NAC_dom_sf"/>
</dbReference>
<dbReference type="GO" id="GO:0005634">
    <property type="term" value="C:nucleus"/>
    <property type="evidence" value="ECO:0007669"/>
    <property type="project" value="UniProtKB-SubCell"/>
</dbReference>
<dbReference type="PROSITE" id="PS51005">
    <property type="entry name" value="NAC"/>
    <property type="match status" value="1"/>
</dbReference>